<dbReference type="RefSeq" id="WP_007303107.1">
    <property type="nucleotide sequence ID" value="NZ_AADV02000001.1"/>
</dbReference>
<proteinExistence type="predicted"/>
<reference evidence="1" key="3">
    <citation type="submission" date="2016-12" db="EMBL/GenBank/DDBJ databases">
        <title>Annotation of the draft genome assembly of Crocosphaera watsonii WH 8501.</title>
        <authorList>
            <consortium name="US DOE Joint Genome Institute (JGI-ORNL)"/>
            <person name="Larimer F."/>
            <person name="Land M."/>
        </authorList>
    </citation>
    <scope>NUCLEOTIDE SEQUENCE</scope>
    <source>
        <strain evidence="1">WH 8501</strain>
    </source>
</reference>
<dbReference type="EMBL" id="AADV02000001">
    <property type="protein sequence ID" value="EAM52786.1"/>
    <property type="molecule type" value="Genomic_DNA"/>
</dbReference>
<keyword evidence="2" id="KW-1185">Reference proteome</keyword>
<sequence>MDLISKTDRDDLEINSWERAIIWGALTLRASNVNYADNLGDDSYPYKNAVRIALSRSIVDGALTANLKIEATFPYHSVDALSSGGDFLLGLMQFYDGTAEAYIGNACSFIASQGYKTMDGGSGLPDDPPYIDTLESYFCWCCWQAELSLLSPLPSKLLPITVDFFEETRPNATLKIVANIPIDYEAFRESENLICSCLPFSTQLSLAGLRAFSWDEITKKPCYLEQIHS</sequence>
<dbReference type="Proteomes" id="UP000003922">
    <property type="component" value="Unassembled WGS sequence"/>
</dbReference>
<reference evidence="1" key="2">
    <citation type="submission" date="2005-06" db="EMBL/GenBank/DDBJ databases">
        <title>Sequencing of the draft genome and assembly of Crocosphaera watsonii WH 8501.</title>
        <authorList>
            <consortium name="US DOE Joint Genome Institute (JGI-PGF)"/>
            <person name="Copeland A."/>
            <person name="Lucas S."/>
            <person name="Lapidus A."/>
            <person name="Barry K."/>
            <person name="Detter C."/>
            <person name="Glavina T."/>
            <person name="Hammon N."/>
            <person name="Israni S."/>
            <person name="Pitluck S."/>
            <person name="Richardson P."/>
        </authorList>
    </citation>
    <scope>NUCLEOTIDE SEQUENCE [LARGE SCALE GENOMIC DNA]</scope>
    <source>
        <strain evidence="1">WH 8501</strain>
    </source>
</reference>
<evidence type="ECO:0000313" key="1">
    <source>
        <dbReference type="EMBL" id="EAM52786.1"/>
    </source>
</evidence>
<gene>
    <name evidence="1" type="ORF">CwatDRAFT_6720</name>
</gene>
<accession>Q4CB00</accession>
<reference evidence="1" key="1">
    <citation type="submission" date="2004-02" db="EMBL/GenBank/DDBJ databases">
        <authorList>
            <consortium name="DOE Joint Genome Institute"/>
        </authorList>
    </citation>
    <scope>NUCLEOTIDE SEQUENCE [LARGE SCALE GENOMIC DNA]</scope>
    <source>
        <strain evidence="1">WH 8501</strain>
    </source>
</reference>
<evidence type="ECO:0000313" key="2">
    <source>
        <dbReference type="Proteomes" id="UP000003922"/>
    </source>
</evidence>
<comment type="caution">
    <text evidence="1">The sequence shown here is derived from an EMBL/GenBank/DDBJ whole genome shotgun (WGS) entry which is preliminary data.</text>
</comment>
<name>Q4CB00_CROWT</name>
<dbReference type="AlphaFoldDB" id="Q4CB00"/>
<dbReference type="KEGG" id="cwa:CwatDRAFT_6720"/>
<protein>
    <submittedName>
        <fullName evidence="1">Uncharacterized protein</fullName>
    </submittedName>
</protein>
<organism evidence="1 2">
    <name type="scientific">Crocosphaera watsonii WH 8501</name>
    <dbReference type="NCBI Taxonomy" id="165597"/>
    <lineage>
        <taxon>Bacteria</taxon>
        <taxon>Bacillati</taxon>
        <taxon>Cyanobacteriota</taxon>
        <taxon>Cyanophyceae</taxon>
        <taxon>Oscillatoriophycideae</taxon>
        <taxon>Chroococcales</taxon>
        <taxon>Aphanothecaceae</taxon>
        <taxon>Crocosphaera</taxon>
    </lineage>
</organism>